<comment type="subcellular location">
    <subcellularLocation>
        <location evidence="1">Endoplasmic reticulum membrane</location>
        <topology evidence="1">Multi-pass membrane protein</topology>
    </subcellularLocation>
</comment>
<evidence type="ECO:0000313" key="10">
    <source>
        <dbReference type="EMBL" id="KAK2555396.1"/>
    </source>
</evidence>
<evidence type="ECO:0000256" key="9">
    <source>
        <dbReference type="SAM" id="Phobius"/>
    </source>
</evidence>
<name>A0AAD9Q6S0_ACRCE</name>
<proteinExistence type="inferred from homology"/>
<keyword evidence="11" id="KW-1185">Reference proteome</keyword>
<dbReference type="GO" id="GO:0015031">
    <property type="term" value="P:protein transport"/>
    <property type="evidence" value="ECO:0007669"/>
    <property type="project" value="UniProtKB-KW"/>
</dbReference>
<gene>
    <name evidence="10" type="ORF">P5673_023039</name>
</gene>
<keyword evidence="8 9" id="KW-0472">Membrane</keyword>
<protein>
    <submittedName>
        <fullName evidence="10">Surfeit locus protein 4-like protein</fullName>
    </submittedName>
</protein>
<dbReference type="GO" id="GO:0007030">
    <property type="term" value="P:Golgi organization"/>
    <property type="evidence" value="ECO:0007669"/>
    <property type="project" value="TreeGrafter"/>
</dbReference>
<evidence type="ECO:0000256" key="8">
    <source>
        <dbReference type="ARBA" id="ARBA00023136"/>
    </source>
</evidence>
<reference evidence="10" key="2">
    <citation type="journal article" date="2023" name="Science">
        <title>Genomic signatures of disease resistance in endangered staghorn corals.</title>
        <authorList>
            <person name="Vollmer S.V."/>
            <person name="Selwyn J.D."/>
            <person name="Despard B.A."/>
            <person name="Roesel C.L."/>
        </authorList>
    </citation>
    <scope>NUCLEOTIDE SEQUENCE</scope>
    <source>
        <strain evidence="10">K2</strain>
    </source>
</reference>
<dbReference type="AlphaFoldDB" id="A0AAD9Q6S0"/>
<keyword evidence="5" id="KW-0256">Endoplasmic reticulum</keyword>
<comment type="caution">
    <text evidence="10">The sequence shown here is derived from an EMBL/GenBank/DDBJ whole genome shotgun (WGS) entry which is preliminary data.</text>
</comment>
<dbReference type="Proteomes" id="UP001249851">
    <property type="component" value="Unassembled WGS sequence"/>
</dbReference>
<dbReference type="Pfam" id="PF02077">
    <property type="entry name" value="SURF4"/>
    <property type="match status" value="1"/>
</dbReference>
<comment type="similarity">
    <text evidence="2">Belongs to the SURF4 family.</text>
</comment>
<evidence type="ECO:0000256" key="2">
    <source>
        <dbReference type="ARBA" id="ARBA00006945"/>
    </source>
</evidence>
<evidence type="ECO:0000256" key="6">
    <source>
        <dbReference type="ARBA" id="ARBA00022927"/>
    </source>
</evidence>
<dbReference type="GO" id="GO:0005789">
    <property type="term" value="C:endoplasmic reticulum membrane"/>
    <property type="evidence" value="ECO:0007669"/>
    <property type="project" value="UniProtKB-SubCell"/>
</dbReference>
<dbReference type="GO" id="GO:0005793">
    <property type="term" value="C:endoplasmic reticulum-Golgi intermediate compartment"/>
    <property type="evidence" value="ECO:0007669"/>
    <property type="project" value="TreeGrafter"/>
</dbReference>
<sequence length="280" mass="31483">MATKSRPQAGSSPYSEYISKAEDIADQFLRNGKHILPHFARFCLISTFFEDGFRMWFQWDEQRDYMDQTWHCGKVIGTIFVLFNLLAQLAGCVMVLSRQKVEIAVGILGSVIVVQTLAYSILWDFKFLLRNLALAGALLLLLAESRSEQKSLFAGVPSIGGNTPKTYLQLTGRVLLGFMFATLIKFRLSFVYVLQDVAGTILMVLVAVGYKTKLASLVLVLLLTIINIYLNPWWTYHAQSPLRDFLKYDFFQTTSVIGGLLLVVALGPGGVSVDDYKKKW</sequence>
<dbReference type="EMBL" id="JARQWQ010000063">
    <property type="protein sequence ID" value="KAK2555396.1"/>
    <property type="molecule type" value="Genomic_DNA"/>
</dbReference>
<evidence type="ECO:0000256" key="7">
    <source>
        <dbReference type="ARBA" id="ARBA00022989"/>
    </source>
</evidence>
<keyword evidence="3" id="KW-0813">Transport</keyword>
<organism evidence="10 11">
    <name type="scientific">Acropora cervicornis</name>
    <name type="common">Staghorn coral</name>
    <dbReference type="NCBI Taxonomy" id="6130"/>
    <lineage>
        <taxon>Eukaryota</taxon>
        <taxon>Metazoa</taxon>
        <taxon>Cnidaria</taxon>
        <taxon>Anthozoa</taxon>
        <taxon>Hexacorallia</taxon>
        <taxon>Scleractinia</taxon>
        <taxon>Astrocoeniina</taxon>
        <taxon>Acroporidae</taxon>
        <taxon>Acropora</taxon>
    </lineage>
</organism>
<feature type="transmembrane region" description="Helical" evidence="9">
    <location>
        <begin position="214"/>
        <end position="230"/>
    </location>
</feature>
<dbReference type="InterPro" id="IPR002995">
    <property type="entry name" value="Surf4"/>
</dbReference>
<evidence type="ECO:0000256" key="4">
    <source>
        <dbReference type="ARBA" id="ARBA00022692"/>
    </source>
</evidence>
<evidence type="ECO:0000256" key="1">
    <source>
        <dbReference type="ARBA" id="ARBA00004477"/>
    </source>
</evidence>
<feature type="transmembrane region" description="Helical" evidence="9">
    <location>
        <begin position="75"/>
        <end position="96"/>
    </location>
</feature>
<dbReference type="InterPro" id="IPR045214">
    <property type="entry name" value="Surf1/Surf4"/>
</dbReference>
<keyword evidence="7 9" id="KW-1133">Transmembrane helix</keyword>
<dbReference type="PROSITE" id="PS01339">
    <property type="entry name" value="SURF4"/>
    <property type="match status" value="1"/>
</dbReference>
<feature type="transmembrane region" description="Helical" evidence="9">
    <location>
        <begin position="250"/>
        <end position="271"/>
    </location>
</feature>
<dbReference type="PANTHER" id="PTHR23427">
    <property type="entry name" value="SURFEIT LOCUS PROTEIN"/>
    <property type="match status" value="1"/>
</dbReference>
<evidence type="ECO:0000256" key="3">
    <source>
        <dbReference type="ARBA" id="ARBA00022448"/>
    </source>
</evidence>
<evidence type="ECO:0000256" key="5">
    <source>
        <dbReference type="ARBA" id="ARBA00022824"/>
    </source>
</evidence>
<feature type="transmembrane region" description="Helical" evidence="9">
    <location>
        <begin position="190"/>
        <end position="207"/>
    </location>
</feature>
<reference evidence="10" key="1">
    <citation type="journal article" date="2023" name="G3 (Bethesda)">
        <title>Whole genome assembly and annotation of the endangered Caribbean coral Acropora cervicornis.</title>
        <authorList>
            <person name="Selwyn J.D."/>
            <person name="Vollmer S.V."/>
        </authorList>
    </citation>
    <scope>NUCLEOTIDE SEQUENCE</scope>
    <source>
        <strain evidence="10">K2</strain>
    </source>
</reference>
<dbReference type="PANTHER" id="PTHR23427:SF1">
    <property type="entry name" value="SURFEIT LOCUS PROTEIN 4"/>
    <property type="match status" value="1"/>
</dbReference>
<evidence type="ECO:0000313" key="11">
    <source>
        <dbReference type="Proteomes" id="UP001249851"/>
    </source>
</evidence>
<keyword evidence="6" id="KW-0653">Protein transport</keyword>
<keyword evidence="4 9" id="KW-0812">Transmembrane</keyword>
<feature type="transmembrane region" description="Helical" evidence="9">
    <location>
        <begin position="103"/>
        <end position="122"/>
    </location>
</feature>
<accession>A0AAD9Q6S0</accession>